<evidence type="ECO:0000256" key="1">
    <source>
        <dbReference type="SAM" id="MobiDB-lite"/>
    </source>
</evidence>
<dbReference type="KEGG" id="sphu:SPPYR_0201"/>
<sequence>MRPATSVARDCPSSSFFKWQRAAMNGTSFADSISPALAFHDQKSNTPRNINSQGTQHGFP</sequence>
<evidence type="ECO:0000313" key="2">
    <source>
        <dbReference type="EMBL" id="SBV31321.1"/>
    </source>
</evidence>
<gene>
    <name evidence="2" type="ORF">SPPYR_0201</name>
</gene>
<protein>
    <submittedName>
        <fullName evidence="2">Uncharacterized protein</fullName>
    </submittedName>
</protein>
<organism evidence="2">
    <name type="scientific">uncultured Sphingopyxis sp</name>
    <dbReference type="NCBI Taxonomy" id="310581"/>
    <lineage>
        <taxon>Bacteria</taxon>
        <taxon>Pseudomonadati</taxon>
        <taxon>Pseudomonadota</taxon>
        <taxon>Alphaproteobacteria</taxon>
        <taxon>Sphingomonadales</taxon>
        <taxon>Sphingomonadaceae</taxon>
        <taxon>Sphingopyxis</taxon>
        <taxon>environmental samples</taxon>
    </lineage>
</organism>
<feature type="compositionally biased region" description="Polar residues" evidence="1">
    <location>
        <begin position="44"/>
        <end position="60"/>
    </location>
</feature>
<feature type="region of interest" description="Disordered" evidence="1">
    <location>
        <begin position="41"/>
        <end position="60"/>
    </location>
</feature>
<proteinExistence type="predicted"/>
<dbReference type="AlphaFoldDB" id="A0A1Y5PMX9"/>
<reference evidence="2" key="1">
    <citation type="submission" date="2016-03" db="EMBL/GenBank/DDBJ databases">
        <authorList>
            <person name="Ploux O."/>
        </authorList>
    </citation>
    <scope>NUCLEOTIDE SEQUENCE</scope>
    <source>
        <strain evidence="2">UC10</strain>
    </source>
</reference>
<dbReference type="EMBL" id="LT598653">
    <property type="protein sequence ID" value="SBV31321.1"/>
    <property type="molecule type" value="Genomic_DNA"/>
</dbReference>
<name>A0A1Y5PMX9_9SPHN</name>
<accession>A0A1Y5PMX9</accession>